<proteinExistence type="predicted"/>
<dbReference type="PROSITE" id="PS50297">
    <property type="entry name" value="ANK_REP_REGION"/>
    <property type="match status" value="1"/>
</dbReference>
<comment type="caution">
    <text evidence="2">The sequence shown here is derived from an EMBL/GenBank/DDBJ whole genome shotgun (WGS) entry which is preliminary data.</text>
</comment>
<evidence type="ECO:0000313" key="3">
    <source>
        <dbReference type="Proteomes" id="UP001408789"/>
    </source>
</evidence>
<gene>
    <name evidence="2" type="ORF">SSX86_008891</name>
</gene>
<keyword evidence="1" id="KW-0040">ANK repeat</keyword>
<dbReference type="Proteomes" id="UP001408789">
    <property type="component" value="Unassembled WGS sequence"/>
</dbReference>
<dbReference type="Gene3D" id="1.25.40.20">
    <property type="entry name" value="Ankyrin repeat-containing domain"/>
    <property type="match status" value="1"/>
</dbReference>
<dbReference type="SMART" id="SM00248">
    <property type="entry name" value="ANK"/>
    <property type="match status" value="2"/>
</dbReference>
<dbReference type="AlphaFoldDB" id="A0AAP0DGR7"/>
<sequence>MTYKFVFSDLDIYNAAIRDKWDYVSDLFESHPELMTKEITYLLETPLIIAIGTNRSQRFVKKLVERIVASGAKEKLFQSTYEGNNPLHYAAKAGNTTAARLLVEQNSDMTRVPNPYGSTPLRLAAWHANKETLRYLLTVTPDLPSGEEGISSPYTGVAGGDLITLTITAGFYGKSYICFGRLTIQHSLRS</sequence>
<dbReference type="InterPro" id="IPR036770">
    <property type="entry name" value="Ankyrin_rpt-contain_sf"/>
</dbReference>
<dbReference type="PROSITE" id="PS50088">
    <property type="entry name" value="ANK_REPEAT"/>
    <property type="match status" value="1"/>
</dbReference>
<accession>A0AAP0DGR7</accession>
<name>A0AAP0DGR7_9ASTR</name>
<evidence type="ECO:0000313" key="2">
    <source>
        <dbReference type="EMBL" id="KAK9072457.1"/>
    </source>
</evidence>
<evidence type="ECO:0000256" key="1">
    <source>
        <dbReference type="PROSITE-ProRule" id="PRU00023"/>
    </source>
</evidence>
<dbReference type="PANTHER" id="PTHR24121:SF21">
    <property type="entry name" value="ANKYRIN REPEAT FAMILY PROTEIN"/>
    <property type="match status" value="1"/>
</dbReference>
<dbReference type="SUPFAM" id="SSF48403">
    <property type="entry name" value="Ankyrin repeat"/>
    <property type="match status" value="1"/>
</dbReference>
<dbReference type="EMBL" id="JBCNJP010000010">
    <property type="protein sequence ID" value="KAK9072457.1"/>
    <property type="molecule type" value="Genomic_DNA"/>
</dbReference>
<dbReference type="PANTHER" id="PTHR24121">
    <property type="entry name" value="NO MECHANORECEPTOR POTENTIAL C, ISOFORM D-RELATED"/>
    <property type="match status" value="1"/>
</dbReference>
<reference evidence="2 3" key="1">
    <citation type="submission" date="2024-04" db="EMBL/GenBank/DDBJ databases">
        <title>The reference genome of an endangered Asteraceae, Deinandra increscens subsp. villosa, native to the Central Coast of California.</title>
        <authorList>
            <person name="Guilliams M."/>
            <person name="Hasenstab-Lehman K."/>
            <person name="Meyer R."/>
            <person name="Mcevoy S."/>
        </authorList>
    </citation>
    <scope>NUCLEOTIDE SEQUENCE [LARGE SCALE GENOMIC DNA]</scope>
    <source>
        <tissue evidence="2">Leaf</tissue>
    </source>
</reference>
<organism evidence="2 3">
    <name type="scientific">Deinandra increscens subsp. villosa</name>
    <dbReference type="NCBI Taxonomy" id="3103831"/>
    <lineage>
        <taxon>Eukaryota</taxon>
        <taxon>Viridiplantae</taxon>
        <taxon>Streptophyta</taxon>
        <taxon>Embryophyta</taxon>
        <taxon>Tracheophyta</taxon>
        <taxon>Spermatophyta</taxon>
        <taxon>Magnoliopsida</taxon>
        <taxon>eudicotyledons</taxon>
        <taxon>Gunneridae</taxon>
        <taxon>Pentapetalae</taxon>
        <taxon>asterids</taxon>
        <taxon>campanulids</taxon>
        <taxon>Asterales</taxon>
        <taxon>Asteraceae</taxon>
        <taxon>Asteroideae</taxon>
        <taxon>Heliantheae alliance</taxon>
        <taxon>Madieae</taxon>
        <taxon>Madiinae</taxon>
        <taxon>Deinandra</taxon>
    </lineage>
</organism>
<dbReference type="Pfam" id="PF12796">
    <property type="entry name" value="Ank_2"/>
    <property type="match status" value="1"/>
</dbReference>
<evidence type="ECO:0008006" key="4">
    <source>
        <dbReference type="Google" id="ProtNLM"/>
    </source>
</evidence>
<keyword evidence="3" id="KW-1185">Reference proteome</keyword>
<feature type="repeat" description="ANK" evidence="1">
    <location>
        <begin position="82"/>
        <end position="114"/>
    </location>
</feature>
<dbReference type="InterPro" id="IPR002110">
    <property type="entry name" value="Ankyrin_rpt"/>
</dbReference>
<protein>
    <recommendedName>
        <fullName evidence="4">Ankyrin repeat protein</fullName>
    </recommendedName>
</protein>